<proteinExistence type="predicted"/>
<dbReference type="Gene3D" id="3.30.700.10">
    <property type="entry name" value="Glycoprotein, Type 4 Pilin"/>
    <property type="match status" value="1"/>
</dbReference>
<name>A3ZLQ3_9BACT</name>
<evidence type="ECO:0000256" key="1">
    <source>
        <dbReference type="SAM" id="Phobius"/>
    </source>
</evidence>
<dbReference type="Pfam" id="PF07963">
    <property type="entry name" value="N_methyl"/>
    <property type="match status" value="1"/>
</dbReference>
<keyword evidence="1" id="KW-0472">Membrane</keyword>
<dbReference type="SUPFAM" id="SSF54523">
    <property type="entry name" value="Pili subunits"/>
    <property type="match status" value="1"/>
</dbReference>
<dbReference type="PANTHER" id="PTHR30093:SF2">
    <property type="entry name" value="TYPE II SECRETION SYSTEM PROTEIN H"/>
    <property type="match status" value="1"/>
</dbReference>
<dbReference type="InterPro" id="IPR045584">
    <property type="entry name" value="Pilin-like"/>
</dbReference>
<keyword evidence="1" id="KW-0812">Transmembrane</keyword>
<dbReference type="AlphaFoldDB" id="A3ZLQ3"/>
<dbReference type="Pfam" id="PF07596">
    <property type="entry name" value="SBP_bac_10"/>
    <property type="match status" value="1"/>
</dbReference>
<dbReference type="eggNOG" id="COG4968">
    <property type="taxonomic scope" value="Bacteria"/>
</dbReference>
<dbReference type="STRING" id="314230.DSM3645_09812"/>
<gene>
    <name evidence="3" type="ORF">DSM3645_09812</name>
</gene>
<accession>A3ZLQ3</accession>
<dbReference type="EMBL" id="AANZ01000001">
    <property type="protein sequence ID" value="EAQ82686.1"/>
    <property type="molecule type" value="Genomic_DNA"/>
</dbReference>
<dbReference type="InterPro" id="IPR027558">
    <property type="entry name" value="Pre_pil_HX9DG_C"/>
</dbReference>
<sequence>MEPEMNLDSKSFSPPRRRRFAFTLVELLVVIAIIGVLIALLLPAVQQARESARRMQCTNNLKQIGIGLHNYHDTLGSFPSGYVSYNKYGSISSLPSGDYDATTWDAAPGWGWGKLILPYVEQTNIADALDNRGSVWDATHQAAAQTNVEMFLCPSSAGPTEPLLVVDDSGVALDKGGGSIYLGRSHYVASHGQEECWGDASGPSGGYNGDAGFIADGPFYRNSNTRFRDVIDGLSNSVFCGEHTSRLSDKTWVGVVPGAFVHPRITSPDNGVESAATLVLVHSGPAIGEQDALGNPIIHPPNFPTLHVGQMQSEHTGGANVLLGDGSVRFISEVVNRQQFAAMTSIAEGEVVSHE</sequence>
<dbReference type="NCBIfam" id="TIGR04294">
    <property type="entry name" value="pre_pil_HX9DG"/>
    <property type="match status" value="1"/>
</dbReference>
<dbReference type="InterPro" id="IPR012902">
    <property type="entry name" value="N_methyl_site"/>
</dbReference>
<evidence type="ECO:0000313" key="3">
    <source>
        <dbReference type="EMBL" id="EAQ82686.1"/>
    </source>
</evidence>
<feature type="domain" description="DUF1559" evidence="2">
    <location>
        <begin position="46"/>
        <end position="337"/>
    </location>
</feature>
<protein>
    <recommendedName>
        <fullName evidence="2">DUF1559 domain-containing protein</fullName>
    </recommendedName>
</protein>
<dbReference type="HOGENOM" id="CLU_041661_0_0_0"/>
<dbReference type="NCBIfam" id="TIGR02532">
    <property type="entry name" value="IV_pilin_GFxxxE"/>
    <property type="match status" value="1"/>
</dbReference>
<comment type="caution">
    <text evidence="3">The sequence shown here is derived from an EMBL/GenBank/DDBJ whole genome shotgun (WGS) entry which is preliminary data.</text>
</comment>
<keyword evidence="1" id="KW-1133">Transmembrane helix</keyword>
<organism evidence="3 4">
    <name type="scientific">Blastopirellula marina DSM 3645</name>
    <dbReference type="NCBI Taxonomy" id="314230"/>
    <lineage>
        <taxon>Bacteria</taxon>
        <taxon>Pseudomonadati</taxon>
        <taxon>Planctomycetota</taxon>
        <taxon>Planctomycetia</taxon>
        <taxon>Pirellulales</taxon>
        <taxon>Pirellulaceae</taxon>
        <taxon>Blastopirellula</taxon>
    </lineage>
</organism>
<feature type="transmembrane region" description="Helical" evidence="1">
    <location>
        <begin position="20"/>
        <end position="45"/>
    </location>
</feature>
<evidence type="ECO:0000259" key="2">
    <source>
        <dbReference type="Pfam" id="PF07596"/>
    </source>
</evidence>
<evidence type="ECO:0000313" key="4">
    <source>
        <dbReference type="Proteomes" id="UP000004358"/>
    </source>
</evidence>
<dbReference type="PANTHER" id="PTHR30093">
    <property type="entry name" value="GENERAL SECRETION PATHWAY PROTEIN G"/>
    <property type="match status" value="1"/>
</dbReference>
<dbReference type="Proteomes" id="UP000004358">
    <property type="component" value="Unassembled WGS sequence"/>
</dbReference>
<reference evidence="3 4" key="1">
    <citation type="submission" date="2006-02" db="EMBL/GenBank/DDBJ databases">
        <authorList>
            <person name="Amann R."/>
            <person name="Ferriera S."/>
            <person name="Johnson J."/>
            <person name="Kravitz S."/>
            <person name="Halpern A."/>
            <person name="Remington K."/>
            <person name="Beeson K."/>
            <person name="Tran B."/>
            <person name="Rogers Y.-H."/>
            <person name="Friedman R."/>
            <person name="Venter J.C."/>
        </authorList>
    </citation>
    <scope>NUCLEOTIDE SEQUENCE [LARGE SCALE GENOMIC DNA]</scope>
    <source>
        <strain evidence="3 4">DSM 3645</strain>
    </source>
</reference>
<dbReference type="InterPro" id="IPR011453">
    <property type="entry name" value="DUF1559"/>
</dbReference>